<comment type="caution">
    <text evidence="1">The sequence shown here is derived from an EMBL/GenBank/DDBJ whole genome shotgun (WGS) entry which is preliminary data.</text>
</comment>
<dbReference type="Proteomes" id="UP001189225">
    <property type="component" value="Unassembled WGS sequence"/>
</dbReference>
<dbReference type="AlphaFoldDB" id="A0AB72X157"/>
<reference evidence="1 2" key="1">
    <citation type="submission" date="2023-07" db="EMBL/GenBank/DDBJ databases">
        <authorList>
            <person name="Peeters C."/>
        </authorList>
    </citation>
    <scope>NUCLEOTIDE SEQUENCE [LARGE SCALE GENOMIC DNA]</scope>
    <source>
        <strain evidence="1 2">R-16034</strain>
    </source>
</reference>
<organism evidence="1 2">
    <name type="scientific">Ralstonia edaphi</name>
    <dbReference type="NCBI Taxonomy" id="3058599"/>
    <lineage>
        <taxon>Bacteria</taxon>
        <taxon>Pseudomonadati</taxon>
        <taxon>Pseudomonadota</taxon>
        <taxon>Betaproteobacteria</taxon>
        <taxon>Burkholderiales</taxon>
        <taxon>Burkholderiaceae</taxon>
        <taxon>Ralstonia</taxon>
    </lineage>
</organism>
<keyword evidence="2" id="KW-1185">Reference proteome</keyword>
<sequence>MSEITLVKQAPVAIPEVDRDAARRVLFGAIDGLGEKGKKQWRRFVNGLFNLEPGEMVEIVTHKARSGPYHRRHFAIEQAVFDAQERFTDFDAYLSWIKVGAGWVIWAAGPKGGVVPIPKSISYAAAEQGEFAEFHDKVMAFLRGGHAAAYLWPHLKDKADEMMDSILSEFDE</sequence>
<dbReference type="EMBL" id="CATWHI010000001">
    <property type="protein sequence ID" value="CAJ0737742.1"/>
    <property type="molecule type" value="Genomic_DNA"/>
</dbReference>
<evidence type="ECO:0008006" key="3">
    <source>
        <dbReference type="Google" id="ProtNLM"/>
    </source>
</evidence>
<evidence type="ECO:0000313" key="1">
    <source>
        <dbReference type="EMBL" id="CAJ0737742.1"/>
    </source>
</evidence>
<accession>A0AB72X157</accession>
<dbReference type="RefSeq" id="WP_316898748.1">
    <property type="nucleotide sequence ID" value="NZ_CATWHI010000001.1"/>
</dbReference>
<protein>
    <recommendedName>
        <fullName evidence="3">DUF1367 family protein</fullName>
    </recommendedName>
</protein>
<gene>
    <name evidence="1" type="ORF">R16034_00832</name>
</gene>
<name>A0AB72X157_9RALS</name>
<evidence type="ECO:0000313" key="2">
    <source>
        <dbReference type="Proteomes" id="UP001189225"/>
    </source>
</evidence>
<proteinExistence type="predicted"/>